<dbReference type="InterPro" id="IPR015867">
    <property type="entry name" value="N-reg_PII/ATP_PRibTrfase_C"/>
</dbReference>
<evidence type="ECO:0000313" key="3">
    <source>
        <dbReference type="Proteomes" id="UP001589834"/>
    </source>
</evidence>
<sequence>MQGVYLKFYMQESARHHGKLTYEWLLEQARALGIQGGSAFRAIAGFGRHGHLHEEHFFELAGEVPVQVGFAVKPQDAERLLALVADAGLKLFYLRLPVEIGVTGKVLGDPAPPG</sequence>
<dbReference type="PANTHER" id="PTHR35983">
    <property type="entry name" value="UPF0166 PROTEIN TM_0021"/>
    <property type="match status" value="1"/>
</dbReference>
<comment type="similarity">
    <text evidence="1">Belongs to the UPF0166 family.</text>
</comment>
<keyword evidence="3" id="KW-1185">Reference proteome</keyword>
<dbReference type="PANTHER" id="PTHR35983:SF1">
    <property type="entry name" value="UPF0166 PROTEIN TM_0021"/>
    <property type="match status" value="1"/>
</dbReference>
<evidence type="ECO:0000313" key="2">
    <source>
        <dbReference type="EMBL" id="MFC0593721.1"/>
    </source>
</evidence>
<dbReference type="Pfam" id="PF02641">
    <property type="entry name" value="DUF190"/>
    <property type="match status" value="1"/>
</dbReference>
<dbReference type="SUPFAM" id="SSF54913">
    <property type="entry name" value="GlnB-like"/>
    <property type="match status" value="1"/>
</dbReference>
<organism evidence="2 3">
    <name type="scientific">Ottowia pentelensis</name>
    <dbReference type="NCBI Taxonomy" id="511108"/>
    <lineage>
        <taxon>Bacteria</taxon>
        <taxon>Pseudomonadati</taxon>
        <taxon>Pseudomonadota</taxon>
        <taxon>Betaproteobacteria</taxon>
        <taxon>Burkholderiales</taxon>
        <taxon>Comamonadaceae</taxon>
        <taxon>Ottowia</taxon>
    </lineage>
</organism>
<dbReference type="Proteomes" id="UP001589834">
    <property type="component" value="Unassembled WGS sequence"/>
</dbReference>
<accession>A0ABV6PV47</accession>
<dbReference type="Gene3D" id="3.30.70.120">
    <property type="match status" value="1"/>
</dbReference>
<proteinExistence type="inferred from homology"/>
<dbReference type="EMBL" id="JBHLTN010000029">
    <property type="protein sequence ID" value="MFC0593721.1"/>
    <property type="molecule type" value="Genomic_DNA"/>
</dbReference>
<gene>
    <name evidence="2" type="ORF">ACFFGG_14305</name>
</gene>
<dbReference type="InterPro" id="IPR011322">
    <property type="entry name" value="N-reg_PII-like_a/b"/>
</dbReference>
<name>A0ABV6PV47_9BURK</name>
<dbReference type="RefSeq" id="WP_377483936.1">
    <property type="nucleotide sequence ID" value="NZ_JBHLTN010000029.1"/>
</dbReference>
<protein>
    <submittedName>
        <fullName evidence="2">DUF190 domain-containing protein</fullName>
    </submittedName>
</protein>
<dbReference type="InterPro" id="IPR003793">
    <property type="entry name" value="UPF0166"/>
</dbReference>
<comment type="caution">
    <text evidence="2">The sequence shown here is derived from an EMBL/GenBank/DDBJ whole genome shotgun (WGS) entry which is preliminary data.</text>
</comment>
<evidence type="ECO:0000256" key="1">
    <source>
        <dbReference type="ARBA" id="ARBA00010554"/>
    </source>
</evidence>
<reference evidence="2 3" key="1">
    <citation type="submission" date="2024-09" db="EMBL/GenBank/DDBJ databases">
        <authorList>
            <person name="Sun Q."/>
            <person name="Mori K."/>
        </authorList>
    </citation>
    <scope>NUCLEOTIDE SEQUENCE [LARGE SCALE GENOMIC DNA]</scope>
    <source>
        <strain evidence="2 3">NCAIM B.02336</strain>
    </source>
</reference>